<gene>
    <name evidence="1" type="ORF">IR213_15655</name>
</gene>
<proteinExistence type="predicted"/>
<evidence type="ECO:0000313" key="1">
    <source>
        <dbReference type="EMBL" id="MBF2710008.1"/>
    </source>
</evidence>
<dbReference type="RefSeq" id="WP_194313235.1">
    <property type="nucleotide sequence ID" value="NZ_JADHEC010000061.1"/>
</dbReference>
<dbReference type="EMBL" id="JADHEC010000061">
    <property type="protein sequence ID" value="MBF2710008.1"/>
    <property type="molecule type" value="Genomic_DNA"/>
</dbReference>
<name>A0A930UAL1_9FLAO</name>
<evidence type="ECO:0000313" key="2">
    <source>
        <dbReference type="Proteomes" id="UP000646211"/>
    </source>
</evidence>
<keyword evidence="2" id="KW-1185">Reference proteome</keyword>
<organism evidence="1 2">
    <name type="scientific">Flavobacterium soyangense</name>
    <dbReference type="NCBI Taxonomy" id="2023265"/>
    <lineage>
        <taxon>Bacteria</taxon>
        <taxon>Pseudomonadati</taxon>
        <taxon>Bacteroidota</taxon>
        <taxon>Flavobacteriia</taxon>
        <taxon>Flavobacteriales</taxon>
        <taxon>Flavobacteriaceae</taxon>
        <taxon>Flavobacterium</taxon>
    </lineage>
</organism>
<sequence length="94" mass="11160">MFTIEEILEKGITLAPYNFELFHAFNPNLTVEVYNFLRGNGTEWKIICGFGVRLKYSMHSLESNRDLTLANLKVYRNRFIPDYYLNPENWNYGN</sequence>
<reference evidence="1" key="1">
    <citation type="submission" date="2020-11" db="EMBL/GenBank/DDBJ databases">
        <title>Genome of Flavobacterium soyangense.</title>
        <authorList>
            <person name="Liu Q."/>
            <person name="Xin Y.-H."/>
        </authorList>
    </citation>
    <scope>NUCLEOTIDE SEQUENCE</scope>
    <source>
        <strain evidence="1">CGMCC 1.13493</strain>
    </source>
</reference>
<dbReference type="Proteomes" id="UP000646211">
    <property type="component" value="Unassembled WGS sequence"/>
</dbReference>
<protein>
    <submittedName>
        <fullName evidence="1">Uncharacterized protein</fullName>
    </submittedName>
</protein>
<accession>A0A930UAL1</accession>
<comment type="caution">
    <text evidence="1">The sequence shown here is derived from an EMBL/GenBank/DDBJ whole genome shotgun (WGS) entry which is preliminary data.</text>
</comment>
<dbReference type="AlphaFoldDB" id="A0A930UAL1"/>